<gene>
    <name evidence="2" type="ORF">S7S_05725</name>
</gene>
<dbReference type="InterPro" id="IPR014710">
    <property type="entry name" value="RmlC-like_jellyroll"/>
</dbReference>
<dbReference type="STRING" id="391936.S7S_05725"/>
<keyword evidence="3" id="KW-1185">Reference proteome</keyword>
<organism evidence="2 3">
    <name type="scientific">Isoalcanivorax pacificus W11-5</name>
    <dbReference type="NCBI Taxonomy" id="391936"/>
    <lineage>
        <taxon>Bacteria</taxon>
        <taxon>Pseudomonadati</taxon>
        <taxon>Pseudomonadota</taxon>
        <taxon>Gammaproteobacteria</taxon>
        <taxon>Oceanospirillales</taxon>
        <taxon>Alcanivoracaceae</taxon>
        <taxon>Isoalcanivorax</taxon>
    </lineage>
</organism>
<accession>A0A0B4XLZ1</accession>
<dbReference type="Pfam" id="PF07883">
    <property type="entry name" value="Cupin_2"/>
    <property type="match status" value="1"/>
</dbReference>
<dbReference type="Proteomes" id="UP000006764">
    <property type="component" value="Chromosome"/>
</dbReference>
<evidence type="ECO:0000313" key="3">
    <source>
        <dbReference type="Proteomes" id="UP000006764"/>
    </source>
</evidence>
<evidence type="ECO:0000313" key="2">
    <source>
        <dbReference type="EMBL" id="AJD47563.1"/>
    </source>
</evidence>
<name>A0A0B4XLZ1_9GAMM</name>
<dbReference type="InterPro" id="IPR011051">
    <property type="entry name" value="RmlC_Cupin_sf"/>
</dbReference>
<dbReference type="OrthoDB" id="9180677at2"/>
<dbReference type="AlphaFoldDB" id="A0A0B4XLZ1"/>
<dbReference type="PANTHER" id="PTHR36114:SF4">
    <property type="entry name" value="CUPIN 2 CONSERVED BARREL DOMAIN-CONTAINING PROTEIN"/>
    <property type="match status" value="1"/>
</dbReference>
<protein>
    <submittedName>
        <fullName evidence="2">Cupin</fullName>
    </submittedName>
</protein>
<dbReference type="EMBL" id="CP004387">
    <property type="protein sequence ID" value="AJD47563.1"/>
    <property type="molecule type" value="Genomic_DNA"/>
</dbReference>
<dbReference type="PANTHER" id="PTHR36114">
    <property type="entry name" value="16.7 KDA PROTEIN IN WHIE LOCUS"/>
    <property type="match status" value="1"/>
</dbReference>
<dbReference type="SUPFAM" id="SSF51182">
    <property type="entry name" value="RmlC-like cupins"/>
    <property type="match status" value="1"/>
</dbReference>
<dbReference type="KEGG" id="apac:S7S_05725"/>
<feature type="domain" description="Cupin type-2" evidence="1">
    <location>
        <begin position="41"/>
        <end position="108"/>
    </location>
</feature>
<dbReference type="InterPro" id="IPR052044">
    <property type="entry name" value="PKS_Associated_Protein"/>
</dbReference>
<dbReference type="Gene3D" id="2.60.120.10">
    <property type="entry name" value="Jelly Rolls"/>
    <property type="match status" value="1"/>
</dbReference>
<dbReference type="InterPro" id="IPR013096">
    <property type="entry name" value="Cupin_2"/>
</dbReference>
<reference evidence="2 3" key="1">
    <citation type="journal article" date="2012" name="J. Bacteriol.">
        <title>Genome sequence of an alkane-degrading bacterium, Alcanivorax pacificus type strain W11-5, isolated from deep sea sediment.</title>
        <authorList>
            <person name="Lai Q."/>
            <person name="Shao Z."/>
        </authorList>
    </citation>
    <scope>NUCLEOTIDE SEQUENCE [LARGE SCALE GENOMIC DNA]</scope>
    <source>
        <strain evidence="2 3">W11-5</strain>
    </source>
</reference>
<dbReference type="RefSeq" id="WP_008737868.1">
    <property type="nucleotide sequence ID" value="NZ_CP004387.1"/>
</dbReference>
<dbReference type="CDD" id="cd02214">
    <property type="entry name" value="cupin_MJ1618"/>
    <property type="match status" value="1"/>
</dbReference>
<proteinExistence type="predicted"/>
<evidence type="ECO:0000259" key="1">
    <source>
        <dbReference type="Pfam" id="PF07883"/>
    </source>
</evidence>
<sequence>MKTRYADQPTYQTRDQSEIRELMHPARDAALGAARQSLAEARVAPGACTLRHRHHTSEEIYHITGGHGLMELGAEQFAIAPGDTVCIPPGTPHRLHNTGTETLVVLCACSPPYRHEDTELLDA</sequence>
<dbReference type="HOGENOM" id="CLU_129810_1_1_6"/>